<evidence type="ECO:0000313" key="5">
    <source>
        <dbReference type="Proteomes" id="UP000199134"/>
    </source>
</evidence>
<protein>
    <recommendedName>
        <fullName evidence="6">Lipoprotein</fullName>
    </recommendedName>
</protein>
<dbReference type="RefSeq" id="WP_143005809.1">
    <property type="nucleotide sequence ID" value="NZ_FNCQ01000001.1"/>
</dbReference>
<feature type="chain" id="PRO_5041053060" description="Lipoprotein" evidence="1">
    <location>
        <begin position="24"/>
        <end position="595"/>
    </location>
</feature>
<dbReference type="OrthoDB" id="1029099at2"/>
<accession>A0A1H0K368</accession>
<dbReference type="AlphaFoldDB" id="A0A1H0K368"/>
<name>A0A1H0K368_9BACT</name>
<feature type="signal peptide" evidence="1">
    <location>
        <begin position="1"/>
        <end position="23"/>
    </location>
</feature>
<dbReference type="EMBL" id="FNIW01000023">
    <property type="protein sequence ID" value="SDO50528.1"/>
    <property type="molecule type" value="Genomic_DNA"/>
</dbReference>
<evidence type="ECO:0000313" key="3">
    <source>
        <dbReference type="EMBL" id="SDO50528.1"/>
    </source>
</evidence>
<proteinExistence type="predicted"/>
<organism evidence="3 5">
    <name type="scientific">Prevotella communis</name>
    <dbReference type="NCBI Taxonomy" id="2913614"/>
    <lineage>
        <taxon>Bacteria</taxon>
        <taxon>Pseudomonadati</taxon>
        <taxon>Bacteroidota</taxon>
        <taxon>Bacteroidia</taxon>
        <taxon>Bacteroidales</taxon>
        <taxon>Prevotellaceae</taxon>
        <taxon>Prevotella</taxon>
    </lineage>
</organism>
<keyword evidence="1" id="KW-0732">Signal</keyword>
<dbReference type="PROSITE" id="PS51257">
    <property type="entry name" value="PROKAR_LIPOPROTEIN"/>
    <property type="match status" value="1"/>
</dbReference>
<evidence type="ECO:0008006" key="6">
    <source>
        <dbReference type="Google" id="ProtNLM"/>
    </source>
</evidence>
<sequence length="595" mass="64722">MELKKMQIKMLSCCFLAGGLTLAGCSTDDSIDVGEVDTTIGVKLNNFTVPLGQAEKITLGDVLDLKDDDCISTNANGDYEFFKQGDAADPAHPQVDIINVSEKTSKDEDPFIGPSEKPAGFDLLPVGTTLTGTAGSISKALNTFNYSAAKPDDVLDLTTAEVEGEATIIVNFNTHLQGFIDKFTSFDIEFPAYMTLEEPTQGTLVGNKLRFGEVATNSTIYSKVKLKSLKFQEIDAANKLVIQNGNITMLGDVKVDVTYPDLVKKNSSSDITKMQINGITSITTVKITSATGKFDPKIDLDDIGDIKIDSKDVPDFLDDPQVNITLTDPQITLNINSDVDLDAVVDGTLTSTFNNGTTSEVKISNIEIPRKKNSKILICRQPKNEPYQDYTKVYVVENLSDLMTKIPEKVTFKANARVDKTKAGTIKLGTPYTISTSYSFKAPLSLEAGSTIVYDDKTDGFYEDIDENDIDLRGEAELVITGKVTNNSPLELTLDPTAIDVDGNALKGIKLVSANTIKSNLTDKTPSDLKITLTKDANVNLKDVKFDGIKFKATAVSKDATTLNKDNHYININDLKISVNSEISIDADKKKDDKK</sequence>
<dbReference type="Proteomes" id="UP000199134">
    <property type="component" value="Unassembled WGS sequence"/>
</dbReference>
<evidence type="ECO:0000256" key="1">
    <source>
        <dbReference type="SAM" id="SignalP"/>
    </source>
</evidence>
<evidence type="ECO:0000313" key="2">
    <source>
        <dbReference type="EMBL" id="SDG16642.1"/>
    </source>
</evidence>
<evidence type="ECO:0000313" key="4">
    <source>
        <dbReference type="Proteomes" id="UP000198779"/>
    </source>
</evidence>
<gene>
    <name evidence="3" type="ORF">SAMN04487900_12312</name>
    <name evidence="2" type="ORF">SAMN04487901_101160</name>
</gene>
<reference evidence="2 5" key="1">
    <citation type="submission" date="2016-10" db="EMBL/GenBank/DDBJ databases">
        <authorList>
            <person name="de Groot N.N."/>
        </authorList>
    </citation>
    <scope>NUCLEOTIDE SEQUENCE [LARGE SCALE GENOMIC DNA]</scope>
    <source>
        <strain evidence="5">BP1-145</strain>
        <strain evidence="2">BP1-148</strain>
    </source>
</reference>
<dbReference type="Proteomes" id="UP000198779">
    <property type="component" value="Unassembled WGS sequence"/>
</dbReference>
<dbReference type="EMBL" id="FNCQ01000001">
    <property type="protein sequence ID" value="SDG16642.1"/>
    <property type="molecule type" value="Genomic_DNA"/>
</dbReference>
<dbReference type="STRING" id="645274.SAMN04487901_101160"/>
<reference evidence="3 4" key="2">
    <citation type="submission" date="2016-10" db="EMBL/GenBank/DDBJ databases">
        <authorList>
            <person name="Varghese N."/>
            <person name="Submissions S."/>
        </authorList>
    </citation>
    <scope>NUCLEOTIDE SEQUENCE</scope>
    <source>
        <strain evidence="3">BP1-145</strain>
        <strain evidence="4">BP1-148</strain>
    </source>
</reference>
<keyword evidence="4" id="KW-1185">Reference proteome</keyword>
<accession>A0A1G7S0T5</accession>